<name>A0A2P5HWU3_DIAHE</name>
<gene>
    <name evidence="2" type="ORF">DHEL01_v206890</name>
</gene>
<sequence length="182" mass="19762">MFFKTFTLAFSLVTAATASFVKRDETTKLYAYGKGISGFEVFAGPNGTAYIAASPNANLTELSWSSPSVDTTWNVTANITDPELPVDTGRTFYIVNSDAVYEPCGFKAPNEALPADASTTGFFLFGRQAFWSDGSVYEAQFWAKATGETDLYTLNWNKAGIEQIDSVPVTVKTTAPLVLELE</sequence>
<evidence type="ECO:0000256" key="1">
    <source>
        <dbReference type="SAM" id="SignalP"/>
    </source>
</evidence>
<proteinExistence type="predicted"/>
<dbReference type="AlphaFoldDB" id="A0A2P5HWU3"/>
<comment type="caution">
    <text evidence="2">The sequence shown here is derived from an EMBL/GenBank/DDBJ whole genome shotgun (WGS) entry which is preliminary data.</text>
</comment>
<dbReference type="Proteomes" id="UP000094444">
    <property type="component" value="Unassembled WGS sequence"/>
</dbReference>
<organism evidence="2 3">
    <name type="scientific">Diaporthe helianthi</name>
    <dbReference type="NCBI Taxonomy" id="158607"/>
    <lineage>
        <taxon>Eukaryota</taxon>
        <taxon>Fungi</taxon>
        <taxon>Dikarya</taxon>
        <taxon>Ascomycota</taxon>
        <taxon>Pezizomycotina</taxon>
        <taxon>Sordariomycetes</taxon>
        <taxon>Sordariomycetidae</taxon>
        <taxon>Diaporthales</taxon>
        <taxon>Diaporthaceae</taxon>
        <taxon>Diaporthe</taxon>
    </lineage>
</organism>
<feature type="signal peptide" evidence="1">
    <location>
        <begin position="1"/>
        <end position="18"/>
    </location>
</feature>
<evidence type="ECO:0008006" key="4">
    <source>
        <dbReference type="Google" id="ProtNLM"/>
    </source>
</evidence>
<reference evidence="2" key="1">
    <citation type="submission" date="2017-09" db="EMBL/GenBank/DDBJ databases">
        <title>Polyketide synthases of a Diaporthe helianthi virulent isolate.</title>
        <authorList>
            <person name="Baroncelli R."/>
        </authorList>
    </citation>
    <scope>NUCLEOTIDE SEQUENCE [LARGE SCALE GENOMIC DNA]</scope>
    <source>
        <strain evidence="2">7/96</strain>
    </source>
</reference>
<dbReference type="OrthoDB" id="5230873at2759"/>
<evidence type="ECO:0000313" key="3">
    <source>
        <dbReference type="Proteomes" id="UP000094444"/>
    </source>
</evidence>
<dbReference type="EMBL" id="MAVT02000587">
    <property type="protein sequence ID" value="POS74717.1"/>
    <property type="molecule type" value="Genomic_DNA"/>
</dbReference>
<keyword evidence="3" id="KW-1185">Reference proteome</keyword>
<feature type="chain" id="PRO_5015170096" description="Cytochrome P450" evidence="1">
    <location>
        <begin position="19"/>
        <end position="182"/>
    </location>
</feature>
<accession>A0A2P5HWU3</accession>
<dbReference type="InParanoid" id="A0A2P5HWU3"/>
<evidence type="ECO:0000313" key="2">
    <source>
        <dbReference type="EMBL" id="POS74717.1"/>
    </source>
</evidence>
<keyword evidence="1" id="KW-0732">Signal</keyword>
<protein>
    <recommendedName>
        <fullName evidence="4">Cytochrome P450</fullName>
    </recommendedName>
</protein>